<dbReference type="OrthoDB" id="2866001at2"/>
<evidence type="ECO:0000313" key="2">
    <source>
        <dbReference type="Proteomes" id="UP000077037"/>
    </source>
</evidence>
<organism evidence="1 2">
    <name type="scientific">Bordetella ansorpii</name>
    <dbReference type="NCBI Taxonomy" id="288768"/>
    <lineage>
        <taxon>Bacteria</taxon>
        <taxon>Pseudomonadati</taxon>
        <taxon>Pseudomonadota</taxon>
        <taxon>Betaproteobacteria</taxon>
        <taxon>Burkholderiales</taxon>
        <taxon>Alcaligenaceae</taxon>
        <taxon>Bordetella</taxon>
    </lineage>
</organism>
<dbReference type="RefSeq" id="WP_066418404.1">
    <property type="nucleotide sequence ID" value="NZ_FKBS01000025.1"/>
</dbReference>
<dbReference type="EMBL" id="FKBS01000025">
    <property type="protein sequence ID" value="SAI50510.1"/>
    <property type="molecule type" value="Genomic_DNA"/>
</dbReference>
<dbReference type="AlphaFoldDB" id="A0A157QXS8"/>
<evidence type="ECO:0000313" key="1">
    <source>
        <dbReference type="EMBL" id="SAI50510.1"/>
    </source>
</evidence>
<dbReference type="Proteomes" id="UP000077037">
    <property type="component" value="Unassembled WGS sequence"/>
</dbReference>
<proteinExistence type="predicted"/>
<sequence>MYVILTSKPGRFHTQPGSGMTVVQAYDYVFYGQTRAVFEIAALEAPSRVAIIEDEPPHTVNHVSTKFLESFATLDAALAELHHLIRFGSMDAQLVRTTSATTRSE</sequence>
<accession>A0A157QXS8</accession>
<name>A0A157QXS8_9BORD</name>
<gene>
    <name evidence="1" type="ORF">SAMEA1982600_04183</name>
</gene>
<reference evidence="1 2" key="1">
    <citation type="submission" date="2016-03" db="EMBL/GenBank/DDBJ databases">
        <authorList>
            <consortium name="Pathogen Informatics"/>
        </authorList>
    </citation>
    <scope>NUCLEOTIDE SEQUENCE [LARGE SCALE GENOMIC DNA]</scope>
    <source>
        <strain evidence="1 2">NCTC13364</strain>
    </source>
</reference>
<protein>
    <submittedName>
        <fullName evidence="1">Uncharacterized protein</fullName>
    </submittedName>
</protein>